<dbReference type="EMBL" id="JAKHSK010000061">
    <property type="protein sequence ID" value="MCL6220857.1"/>
    <property type="molecule type" value="Genomic_DNA"/>
</dbReference>
<dbReference type="PANTHER" id="PTHR33204:SF29">
    <property type="entry name" value="TRANSCRIPTIONAL REGULATOR"/>
    <property type="match status" value="1"/>
</dbReference>
<dbReference type="InterPro" id="IPR036390">
    <property type="entry name" value="WH_DNA-bd_sf"/>
</dbReference>
<protein>
    <submittedName>
        <fullName evidence="5">Helix-turn-helix transcriptional regulator</fullName>
    </submittedName>
</protein>
<evidence type="ECO:0000256" key="3">
    <source>
        <dbReference type="ARBA" id="ARBA00023163"/>
    </source>
</evidence>
<evidence type="ECO:0000313" key="6">
    <source>
        <dbReference type="Proteomes" id="UP001139521"/>
    </source>
</evidence>
<evidence type="ECO:0000259" key="4">
    <source>
        <dbReference type="PROSITE" id="PS51118"/>
    </source>
</evidence>
<dbReference type="PANTHER" id="PTHR33204">
    <property type="entry name" value="TRANSCRIPTIONAL REGULATOR, MARR FAMILY"/>
    <property type="match status" value="1"/>
</dbReference>
<dbReference type="GO" id="GO:0003677">
    <property type="term" value="F:DNA binding"/>
    <property type="evidence" value="ECO:0007669"/>
    <property type="project" value="UniProtKB-KW"/>
</dbReference>
<sequence>MINYTEFEQYGLKRIMEVLSGKWKPLILHHLFHEKEIRFIELWRKMSRVSKKVLLEQLQQMQEHRIVERIERNDFPPQVAYQLHPDTKSLGTALHMLEKWGAYR</sequence>
<organism evidence="5 6">
    <name type="scientific">Zunongwangia pacifica</name>
    <dbReference type="NCBI Taxonomy" id="2911062"/>
    <lineage>
        <taxon>Bacteria</taxon>
        <taxon>Pseudomonadati</taxon>
        <taxon>Bacteroidota</taxon>
        <taxon>Flavobacteriia</taxon>
        <taxon>Flavobacteriales</taxon>
        <taxon>Flavobacteriaceae</taxon>
        <taxon>Zunongwangia</taxon>
    </lineage>
</organism>
<dbReference type="Gene3D" id="1.10.10.10">
    <property type="entry name" value="Winged helix-like DNA-binding domain superfamily/Winged helix DNA-binding domain"/>
    <property type="match status" value="1"/>
</dbReference>
<keyword evidence="2" id="KW-0238">DNA-binding</keyword>
<evidence type="ECO:0000313" key="5">
    <source>
        <dbReference type="EMBL" id="MCL6220857.1"/>
    </source>
</evidence>
<name>A0A9X1ZTR7_9FLAO</name>
<keyword evidence="1" id="KW-0805">Transcription regulation</keyword>
<evidence type="ECO:0000256" key="2">
    <source>
        <dbReference type="ARBA" id="ARBA00023125"/>
    </source>
</evidence>
<accession>A0A9X1ZTR7</accession>
<dbReference type="InterPro" id="IPR002577">
    <property type="entry name" value="HTH_HxlR"/>
</dbReference>
<gene>
    <name evidence="5" type="ORF">L1967_21415</name>
</gene>
<reference evidence="5" key="1">
    <citation type="submission" date="2022-01" db="EMBL/GenBank/DDBJ databases">
        <title>Genome sequencing of Zunongwangia sp. M21534 genome.</title>
        <authorList>
            <person name="Chen Y."/>
            <person name="Dong C."/>
            <person name="Shao Z."/>
        </authorList>
    </citation>
    <scope>NUCLEOTIDE SEQUENCE</scope>
    <source>
        <strain evidence="5">MCCC M21534</strain>
    </source>
</reference>
<dbReference type="Pfam" id="PF01638">
    <property type="entry name" value="HxlR"/>
    <property type="match status" value="1"/>
</dbReference>
<keyword evidence="6" id="KW-1185">Reference proteome</keyword>
<proteinExistence type="predicted"/>
<comment type="caution">
    <text evidence="5">The sequence shown here is derived from an EMBL/GenBank/DDBJ whole genome shotgun (WGS) entry which is preliminary data.</text>
</comment>
<feature type="domain" description="HTH hxlR-type" evidence="4">
    <location>
        <begin position="10"/>
        <end position="104"/>
    </location>
</feature>
<dbReference type="AlphaFoldDB" id="A0A9X1ZTR7"/>
<dbReference type="InterPro" id="IPR036388">
    <property type="entry name" value="WH-like_DNA-bd_sf"/>
</dbReference>
<keyword evidence="3" id="KW-0804">Transcription</keyword>
<dbReference type="RefSeq" id="WP_249603535.1">
    <property type="nucleotide sequence ID" value="NZ_JAKHSK010000061.1"/>
</dbReference>
<dbReference type="Proteomes" id="UP001139521">
    <property type="component" value="Unassembled WGS sequence"/>
</dbReference>
<dbReference type="SUPFAM" id="SSF46785">
    <property type="entry name" value="Winged helix' DNA-binding domain"/>
    <property type="match status" value="1"/>
</dbReference>
<dbReference type="PROSITE" id="PS51118">
    <property type="entry name" value="HTH_HXLR"/>
    <property type="match status" value="1"/>
</dbReference>
<evidence type="ECO:0000256" key="1">
    <source>
        <dbReference type="ARBA" id="ARBA00023015"/>
    </source>
</evidence>